<evidence type="ECO:0008006" key="7">
    <source>
        <dbReference type="Google" id="ProtNLM"/>
    </source>
</evidence>
<feature type="domain" description="Fibronectin type-III" evidence="4">
    <location>
        <begin position="33"/>
        <end position="129"/>
    </location>
</feature>
<dbReference type="GeneTree" id="ENSGT01150000286978"/>
<dbReference type="InterPro" id="IPR003599">
    <property type="entry name" value="Ig_sub"/>
</dbReference>
<dbReference type="InterPro" id="IPR003961">
    <property type="entry name" value="FN3_dom"/>
</dbReference>
<dbReference type="InterPro" id="IPR003598">
    <property type="entry name" value="Ig_sub2"/>
</dbReference>
<dbReference type="InterPro" id="IPR036179">
    <property type="entry name" value="Ig-like_dom_sf"/>
</dbReference>
<organism evidence="5 6">
    <name type="scientific">Myripristis murdjan</name>
    <name type="common">pinecone soldierfish</name>
    <dbReference type="NCBI Taxonomy" id="586833"/>
    <lineage>
        <taxon>Eukaryota</taxon>
        <taxon>Metazoa</taxon>
        <taxon>Chordata</taxon>
        <taxon>Craniata</taxon>
        <taxon>Vertebrata</taxon>
        <taxon>Euteleostomi</taxon>
        <taxon>Actinopterygii</taxon>
        <taxon>Neopterygii</taxon>
        <taxon>Teleostei</taxon>
        <taxon>Neoteleostei</taxon>
        <taxon>Acanthomorphata</taxon>
        <taxon>Holocentriformes</taxon>
        <taxon>Holocentridae</taxon>
        <taxon>Myripristis</taxon>
    </lineage>
</organism>
<sequence length="668" mass="72959">MEYEYRVYAENIVGIGKVSKVSEGHIARDPCDPPGTPEATKITKDSVTIVWTKPEYDGGAKVTGYVVEKKELPEGRWLKANFTNVIETEYVATGLVENQQYEFRVIARNAAGVFSGPSYSTGPITAKDEIEPPRISIDPEYTQTIVINAGDSFKIDADVHGKPLPSIHWMKGEQELGNTIHREIKNTSTQACITVKEAKLVDGGQYTLLLKNPGGEKAVQINVVVLDKPGEPQGPLVTAQVEVTSSYTSLVIDKMSRHDSGKYTVTAENSSGTKSAFVVVRVLDTPSAPVNLKVTEVTNHSVTLAWEAPQLDGGSKIKNYIVEKRESTRKTYAAVVTNCHALSWKIEPLQEVDGGLYTLQLTNVAGTETVPFKVVDLTIEVPVRGRPKPVVSWKKDGLPLKQTSSVTILNNATSSKIIIKEATREHVGKYEITLANTAGTVTADIGVVVLDKPGPPKGIKVDAVTSDSITLSWSPPDYDGGCSISNYIVEKRDTNTQEWQMAASNVARTAFKAGRLTHGAEYQFRIYAVNRYGKSTYLDSPGITAQYNFKQPGPPSTPIVKLATKSYMVVTWNEPVNDGGSAVLGYHLERKERTSILWTKMNRGMIKDTEYKVNNIEEGMMYEYRVYAENIAGIGKCSKACEAVAARDPCDPPGTPVVTAVTRTSVSL</sequence>
<protein>
    <recommendedName>
        <fullName evidence="7">Titin</fullName>
    </recommendedName>
</protein>
<dbReference type="PROSITE" id="PS50835">
    <property type="entry name" value="IG_LIKE"/>
    <property type="match status" value="1"/>
</dbReference>
<dbReference type="PANTHER" id="PTHR14340:SF13">
    <property type="entry name" value="TITIN"/>
    <property type="match status" value="1"/>
</dbReference>
<dbReference type="Ensembl" id="ENSMMDT00005051152.1">
    <property type="protein sequence ID" value="ENSMMDP00005050160.1"/>
    <property type="gene ID" value="ENSMMDG00005022770.1"/>
</dbReference>
<feature type="domain" description="Fibronectin type-III" evidence="4">
    <location>
        <begin position="554"/>
        <end position="648"/>
    </location>
</feature>
<evidence type="ECO:0000259" key="4">
    <source>
        <dbReference type="PROSITE" id="PS50853"/>
    </source>
</evidence>
<keyword evidence="1" id="KW-0677">Repeat</keyword>
<dbReference type="Pfam" id="PF07679">
    <property type="entry name" value="I-set"/>
    <property type="match status" value="3"/>
</dbReference>
<accession>A0A668A5M4</accession>
<feature type="domain" description="Fibronectin type-III" evidence="4">
    <location>
        <begin position="455"/>
        <end position="548"/>
    </location>
</feature>
<evidence type="ECO:0000256" key="1">
    <source>
        <dbReference type="ARBA" id="ARBA00022737"/>
    </source>
</evidence>
<dbReference type="FunFam" id="2.60.40.10:FF:000002">
    <property type="entry name" value="Titin a"/>
    <property type="match status" value="1"/>
</dbReference>
<dbReference type="CDD" id="cd00063">
    <property type="entry name" value="FN3"/>
    <property type="match status" value="4"/>
</dbReference>
<keyword evidence="2" id="KW-0393">Immunoglobulin domain</keyword>
<dbReference type="SMART" id="SM00408">
    <property type="entry name" value="IGc2"/>
    <property type="match status" value="2"/>
</dbReference>
<dbReference type="PRINTS" id="PR00014">
    <property type="entry name" value="FNTYPEIII"/>
</dbReference>
<dbReference type="SMART" id="SM00409">
    <property type="entry name" value="IG"/>
    <property type="match status" value="2"/>
</dbReference>
<dbReference type="PROSITE" id="PS50853">
    <property type="entry name" value="FN3"/>
    <property type="match status" value="4"/>
</dbReference>
<dbReference type="InterPro" id="IPR036116">
    <property type="entry name" value="FN3_sf"/>
</dbReference>
<dbReference type="InterPro" id="IPR007110">
    <property type="entry name" value="Ig-like_dom"/>
</dbReference>
<feature type="domain" description="Ig-like" evidence="3">
    <location>
        <begin position="133"/>
        <end position="222"/>
    </location>
</feature>
<name>A0A668A5M4_9TELE</name>
<evidence type="ECO:0000313" key="5">
    <source>
        <dbReference type="Ensembl" id="ENSMMDP00005050160.1"/>
    </source>
</evidence>
<dbReference type="FunFam" id="2.60.40.10:FF:000011">
    <property type="entry name" value="Titin b"/>
    <property type="match status" value="1"/>
</dbReference>
<dbReference type="PANTHER" id="PTHR14340">
    <property type="entry name" value="MICROFIBRIL-ASSOCIATED GLYCOPROTEIN 3"/>
    <property type="match status" value="1"/>
</dbReference>
<reference evidence="5" key="2">
    <citation type="submission" date="2025-08" db="UniProtKB">
        <authorList>
            <consortium name="Ensembl"/>
        </authorList>
    </citation>
    <scope>IDENTIFICATION</scope>
</reference>
<proteinExistence type="predicted"/>
<dbReference type="Proteomes" id="UP000472263">
    <property type="component" value="Chromosome 21"/>
</dbReference>
<dbReference type="SMART" id="SM00060">
    <property type="entry name" value="FN3"/>
    <property type="match status" value="4"/>
</dbReference>
<dbReference type="InterPro" id="IPR013783">
    <property type="entry name" value="Ig-like_fold"/>
</dbReference>
<dbReference type="SUPFAM" id="SSF48726">
    <property type="entry name" value="Immunoglobulin"/>
    <property type="match status" value="3"/>
</dbReference>
<dbReference type="FunFam" id="2.60.40.10:FF:000031">
    <property type="entry name" value="Myosin-binding protein C, slow type"/>
    <property type="match status" value="1"/>
</dbReference>
<dbReference type="AlphaFoldDB" id="A0A668A5M4"/>
<dbReference type="CDD" id="cd05748">
    <property type="entry name" value="Ig_Titin_like"/>
    <property type="match status" value="1"/>
</dbReference>
<evidence type="ECO:0000259" key="3">
    <source>
        <dbReference type="PROSITE" id="PS50835"/>
    </source>
</evidence>
<feature type="domain" description="Fibronectin type-III" evidence="4">
    <location>
        <begin position="288"/>
        <end position="382"/>
    </location>
</feature>
<dbReference type="SUPFAM" id="SSF49265">
    <property type="entry name" value="Fibronectin type III"/>
    <property type="match status" value="3"/>
</dbReference>
<dbReference type="FunFam" id="2.60.40.10:FF:000034">
    <property type="entry name" value="Titin isoform A"/>
    <property type="match status" value="1"/>
</dbReference>
<evidence type="ECO:0000313" key="6">
    <source>
        <dbReference type="Proteomes" id="UP000472263"/>
    </source>
</evidence>
<dbReference type="FunFam" id="2.60.40.10:FF:000012">
    <property type="entry name" value="titin isoform X1"/>
    <property type="match status" value="1"/>
</dbReference>
<dbReference type="InterPro" id="IPR013098">
    <property type="entry name" value="Ig_I-set"/>
</dbReference>
<keyword evidence="6" id="KW-1185">Reference proteome</keyword>
<reference evidence="5" key="3">
    <citation type="submission" date="2025-09" db="UniProtKB">
        <authorList>
            <consortium name="Ensembl"/>
        </authorList>
    </citation>
    <scope>IDENTIFICATION</scope>
</reference>
<dbReference type="Pfam" id="PF00041">
    <property type="entry name" value="fn3"/>
    <property type="match status" value="4"/>
</dbReference>
<evidence type="ECO:0000256" key="2">
    <source>
        <dbReference type="ARBA" id="ARBA00023319"/>
    </source>
</evidence>
<reference evidence="5" key="1">
    <citation type="submission" date="2019-06" db="EMBL/GenBank/DDBJ databases">
        <authorList>
            <consortium name="Wellcome Sanger Institute Data Sharing"/>
        </authorList>
    </citation>
    <scope>NUCLEOTIDE SEQUENCE [LARGE SCALE GENOMIC DNA]</scope>
</reference>
<dbReference type="Gene3D" id="2.60.40.10">
    <property type="entry name" value="Immunoglobulins"/>
    <property type="match status" value="7"/>
</dbReference>